<dbReference type="EMBL" id="LJYG01000111">
    <property type="protein sequence ID" value="KRQ02005.1"/>
    <property type="molecule type" value="Genomic_DNA"/>
</dbReference>
<sequence>MNARKSAVPSPEAIARSHRQRLAAEEGARAIADVERQGVEVRKNMARLRELREAKEAADAVIAASLPAPALKKRARKSPR</sequence>
<accession>A0A0R3D3D7</accession>
<comment type="caution">
    <text evidence="2">The sequence shown here is derived from an EMBL/GenBank/DDBJ whole genome shotgun (WGS) entry which is preliminary data.</text>
</comment>
<dbReference type="STRING" id="989370.AOQ71_36010"/>
<keyword evidence="3" id="KW-1185">Reference proteome</keyword>
<organism evidence="2 3">
    <name type="scientific">Bradyrhizobium manausense</name>
    <dbReference type="NCBI Taxonomy" id="989370"/>
    <lineage>
        <taxon>Bacteria</taxon>
        <taxon>Pseudomonadati</taxon>
        <taxon>Pseudomonadota</taxon>
        <taxon>Alphaproteobacteria</taxon>
        <taxon>Hyphomicrobiales</taxon>
        <taxon>Nitrobacteraceae</taxon>
        <taxon>Bradyrhizobium</taxon>
    </lineage>
</organism>
<evidence type="ECO:0000256" key="1">
    <source>
        <dbReference type="SAM" id="MobiDB-lite"/>
    </source>
</evidence>
<protein>
    <submittedName>
        <fullName evidence="2">Transcriptional regulator</fullName>
    </submittedName>
</protein>
<dbReference type="OrthoDB" id="8141496at2"/>
<evidence type="ECO:0000313" key="3">
    <source>
        <dbReference type="Proteomes" id="UP000051936"/>
    </source>
</evidence>
<dbReference type="Proteomes" id="UP000051936">
    <property type="component" value="Unassembled WGS sequence"/>
</dbReference>
<name>A0A0R3D3D7_9BRAD</name>
<proteinExistence type="predicted"/>
<reference evidence="2 3" key="1">
    <citation type="submission" date="2015-09" db="EMBL/GenBank/DDBJ databases">
        <title>Draft Genome Sequence of Bradyrhizobium manausense Strain BR 3351T, a Novel Symbiotic Nitrogen-Fixing Alphaproteobacterium Isolated from Brazilian Amazon Rain Forest.</title>
        <authorList>
            <person name="De Araujo J.L."/>
            <person name="Zilli J.E."/>
        </authorList>
    </citation>
    <scope>NUCLEOTIDE SEQUENCE [LARGE SCALE GENOMIC DNA]</scope>
    <source>
        <strain evidence="2 3">BR3351</strain>
    </source>
</reference>
<gene>
    <name evidence="2" type="ORF">AOQ71_36010</name>
</gene>
<feature type="region of interest" description="Disordered" evidence="1">
    <location>
        <begin position="1"/>
        <end position="21"/>
    </location>
</feature>
<dbReference type="RefSeq" id="WP_057757406.1">
    <property type="nucleotide sequence ID" value="NZ_LJYG01000111.1"/>
</dbReference>
<evidence type="ECO:0000313" key="2">
    <source>
        <dbReference type="EMBL" id="KRQ02005.1"/>
    </source>
</evidence>
<dbReference type="AlphaFoldDB" id="A0A0R3D3D7"/>